<organism evidence="8 9">
    <name type="scientific">Cyphellophora attinorum</name>
    <dbReference type="NCBI Taxonomy" id="1664694"/>
    <lineage>
        <taxon>Eukaryota</taxon>
        <taxon>Fungi</taxon>
        <taxon>Dikarya</taxon>
        <taxon>Ascomycota</taxon>
        <taxon>Pezizomycotina</taxon>
        <taxon>Eurotiomycetes</taxon>
        <taxon>Chaetothyriomycetidae</taxon>
        <taxon>Chaetothyriales</taxon>
        <taxon>Cyphellophoraceae</taxon>
        <taxon>Cyphellophora</taxon>
    </lineage>
</organism>
<keyword evidence="4" id="KW-0274">FAD</keyword>
<dbReference type="Gene3D" id="3.30.9.10">
    <property type="entry name" value="D-Amino Acid Oxidase, subunit A, domain 2"/>
    <property type="match status" value="1"/>
</dbReference>
<dbReference type="Gene3D" id="3.50.50.60">
    <property type="entry name" value="FAD/NAD(P)-binding domain"/>
    <property type="match status" value="1"/>
</dbReference>
<comment type="cofactor">
    <cofactor evidence="1">
        <name>FAD</name>
        <dbReference type="ChEBI" id="CHEBI:57692"/>
    </cofactor>
</comment>
<comment type="similarity">
    <text evidence="2">Belongs to the MSOX/MTOX family.</text>
</comment>
<dbReference type="SUPFAM" id="SSF54373">
    <property type="entry name" value="FAD-linked reductases, C-terminal domain"/>
    <property type="match status" value="1"/>
</dbReference>
<evidence type="ECO:0000313" key="9">
    <source>
        <dbReference type="Proteomes" id="UP000038010"/>
    </source>
</evidence>
<dbReference type="Proteomes" id="UP000038010">
    <property type="component" value="Unassembled WGS sequence"/>
</dbReference>
<keyword evidence="3" id="KW-0285">Flavoprotein</keyword>
<name>A0A0N1NXZ0_9EURO</name>
<evidence type="ECO:0000256" key="6">
    <source>
        <dbReference type="SAM" id="Phobius"/>
    </source>
</evidence>
<keyword evidence="6" id="KW-0472">Membrane</keyword>
<dbReference type="GeneID" id="28730796"/>
<evidence type="ECO:0000259" key="7">
    <source>
        <dbReference type="Pfam" id="PF01266"/>
    </source>
</evidence>
<dbReference type="EMBL" id="LFJN01000043">
    <property type="protein sequence ID" value="KPI35167.1"/>
    <property type="molecule type" value="Genomic_DNA"/>
</dbReference>
<evidence type="ECO:0000256" key="4">
    <source>
        <dbReference type="ARBA" id="ARBA00022827"/>
    </source>
</evidence>
<keyword evidence="6" id="KW-0812">Transmembrane</keyword>
<evidence type="ECO:0000256" key="5">
    <source>
        <dbReference type="ARBA" id="ARBA00023002"/>
    </source>
</evidence>
<feature type="transmembrane region" description="Helical" evidence="6">
    <location>
        <begin position="12"/>
        <end position="30"/>
    </location>
</feature>
<sequence length="489" mass="54634">MGGRQLKHSDAIVIVGAGAFGLSTALHLALRGYRNVTVLDKHEYDNSGYDYRSGADSASSDMNKIIRSAYGSQVEYQDLSKEAIEWWTAWNREIKAGKDLAPGLSTNDRVYINNGTLCFTDQLELAPFEVETIRNMKAAGLGETQLVTMNPEDNASAQRRGLGYAMDPFRRRARNKPNVGVLDTTGGVVVADKACRFALHKARRLGVKFIFHPQAGAFESYWHDEQGNVVGVKTQSGEKHPAKKVVMACGGWTPTLVPELDGLCETTAGSVIMLQIPPNSHLRERFAPDKFPSWMWKLWDGAEGGLYGFPVDDRGMMKIGYRGTKYTNPQLQQDGKLRSVPITRYTPGDKVTQLPRKSMQIFKHFLNEYLPELAENGIDIELTRLCWYTDSFDNHYVVDDLPGQNTVMVATGGCGHAFKYLPILGKWVVDIMEGVEMDRTLVKKWAWRSLPEGEKPFNVLMQGNDSPNAFKNVSWTKDSDLKLGSQPKL</sequence>
<feature type="domain" description="FAD dependent oxidoreductase" evidence="7">
    <location>
        <begin position="12"/>
        <end position="430"/>
    </location>
</feature>
<gene>
    <name evidence="8" type="ORF">AB675_10163</name>
</gene>
<accession>A0A0N1NXZ0</accession>
<evidence type="ECO:0000256" key="3">
    <source>
        <dbReference type="ARBA" id="ARBA00022630"/>
    </source>
</evidence>
<dbReference type="RefSeq" id="XP_017995130.1">
    <property type="nucleotide sequence ID" value="XM_018138916.1"/>
</dbReference>
<dbReference type="Pfam" id="PF01266">
    <property type="entry name" value="DAO"/>
    <property type="match status" value="1"/>
</dbReference>
<dbReference type="InterPro" id="IPR036188">
    <property type="entry name" value="FAD/NAD-bd_sf"/>
</dbReference>
<evidence type="ECO:0000313" key="8">
    <source>
        <dbReference type="EMBL" id="KPI35167.1"/>
    </source>
</evidence>
<dbReference type="InterPro" id="IPR006076">
    <property type="entry name" value="FAD-dep_OxRdtase"/>
</dbReference>
<keyword evidence="6" id="KW-1133">Transmembrane helix</keyword>
<dbReference type="SUPFAM" id="SSF51905">
    <property type="entry name" value="FAD/NAD(P)-binding domain"/>
    <property type="match status" value="1"/>
</dbReference>
<evidence type="ECO:0000256" key="2">
    <source>
        <dbReference type="ARBA" id="ARBA00010989"/>
    </source>
</evidence>
<evidence type="ECO:0000256" key="1">
    <source>
        <dbReference type="ARBA" id="ARBA00001974"/>
    </source>
</evidence>
<keyword evidence="5" id="KW-0560">Oxidoreductase</keyword>
<proteinExistence type="inferred from homology"/>
<dbReference type="GO" id="GO:0008115">
    <property type="term" value="F:sarcosine oxidase activity"/>
    <property type="evidence" value="ECO:0007669"/>
    <property type="project" value="TreeGrafter"/>
</dbReference>
<dbReference type="InterPro" id="IPR045170">
    <property type="entry name" value="MTOX"/>
</dbReference>
<dbReference type="GO" id="GO:0050660">
    <property type="term" value="F:flavin adenine dinucleotide binding"/>
    <property type="evidence" value="ECO:0007669"/>
    <property type="project" value="InterPro"/>
</dbReference>
<dbReference type="PANTHER" id="PTHR10961">
    <property type="entry name" value="PEROXISOMAL SARCOSINE OXIDASE"/>
    <property type="match status" value="1"/>
</dbReference>
<dbReference type="OrthoDB" id="2219495at2759"/>
<comment type="caution">
    <text evidence="8">The sequence shown here is derived from an EMBL/GenBank/DDBJ whole genome shotgun (WGS) entry which is preliminary data.</text>
</comment>
<dbReference type="STRING" id="1664694.A0A0N1NXZ0"/>
<dbReference type="PANTHER" id="PTHR10961:SF15">
    <property type="entry name" value="FAD DEPENDENT OXIDOREDUCTASE DOMAIN-CONTAINING PROTEIN"/>
    <property type="match status" value="1"/>
</dbReference>
<dbReference type="AlphaFoldDB" id="A0A0N1NXZ0"/>
<protein>
    <submittedName>
        <fullName evidence="8">L-pipecolate oxidase</fullName>
    </submittedName>
</protein>
<reference evidence="8 9" key="1">
    <citation type="submission" date="2015-06" db="EMBL/GenBank/DDBJ databases">
        <title>Draft genome of the ant-associated black yeast Phialophora attae CBS 131958.</title>
        <authorList>
            <person name="Moreno L.F."/>
            <person name="Stielow B.J."/>
            <person name="de Hoog S."/>
            <person name="Vicente V.A."/>
            <person name="Weiss V.A."/>
            <person name="de Vries M."/>
            <person name="Cruz L.M."/>
            <person name="Souza E.M."/>
        </authorList>
    </citation>
    <scope>NUCLEOTIDE SEQUENCE [LARGE SCALE GENOMIC DNA]</scope>
    <source>
        <strain evidence="8 9">CBS 131958</strain>
    </source>
</reference>
<keyword evidence="9" id="KW-1185">Reference proteome</keyword>
<dbReference type="VEuPathDB" id="FungiDB:AB675_10163"/>